<keyword evidence="3" id="KW-1185">Reference proteome</keyword>
<dbReference type="Proteomes" id="UP000051621">
    <property type="component" value="Unassembled WGS sequence"/>
</dbReference>
<keyword evidence="1" id="KW-0812">Transmembrane</keyword>
<feature type="transmembrane region" description="Helical" evidence="1">
    <location>
        <begin position="12"/>
        <end position="35"/>
    </location>
</feature>
<comment type="caution">
    <text evidence="2">The sequence shown here is derived from an EMBL/GenBank/DDBJ whole genome shotgun (WGS) entry which is preliminary data.</text>
</comment>
<evidence type="ECO:0000313" key="3">
    <source>
        <dbReference type="Proteomes" id="UP000051621"/>
    </source>
</evidence>
<gene>
    <name evidence="2" type="ORF">FC81_GL000997</name>
</gene>
<name>A0A0R1MCJ8_9LACO</name>
<sequence>MKKFEGVDFMLSVLIPLVTSLVASCLIVPAMTYFLNRRSRKVANSESDILDAISILKDDVHSADSGLAVISRDIFAFVNSGTDLIDDHTRYFSSNKMQLARDWETYGYHFSNKDINVLMHKLLDELDEADESVMNINYSKEAISYTFYDYERPEVKELCSLLNAERRKLVK</sequence>
<keyword evidence="1" id="KW-1133">Transmembrane helix</keyword>
<reference evidence="2 3" key="1">
    <citation type="journal article" date="2015" name="Genome Announc.">
        <title>Expanding the biotechnology potential of lactobacilli through comparative genomics of 213 strains and associated genera.</title>
        <authorList>
            <person name="Sun Z."/>
            <person name="Harris H.M."/>
            <person name="McCann A."/>
            <person name="Guo C."/>
            <person name="Argimon S."/>
            <person name="Zhang W."/>
            <person name="Yang X."/>
            <person name="Jeffery I.B."/>
            <person name="Cooney J.C."/>
            <person name="Kagawa T.F."/>
            <person name="Liu W."/>
            <person name="Song Y."/>
            <person name="Salvetti E."/>
            <person name="Wrobel A."/>
            <person name="Rasinkangas P."/>
            <person name="Parkhill J."/>
            <person name="Rea M.C."/>
            <person name="O'Sullivan O."/>
            <person name="Ritari J."/>
            <person name="Douillard F.P."/>
            <person name="Paul Ross R."/>
            <person name="Yang R."/>
            <person name="Briner A.E."/>
            <person name="Felis G.E."/>
            <person name="de Vos W.M."/>
            <person name="Barrangou R."/>
            <person name="Klaenhammer T.R."/>
            <person name="Caufield P.W."/>
            <person name="Cui Y."/>
            <person name="Zhang H."/>
            <person name="O'Toole P.W."/>
        </authorList>
    </citation>
    <scope>NUCLEOTIDE SEQUENCE [LARGE SCALE GENOMIC DNA]</scope>
    <source>
        <strain evidence="2 3">DSM 19910</strain>
    </source>
</reference>
<organism evidence="2 3">
    <name type="scientific">Liquorilactobacillus capillatus DSM 19910</name>
    <dbReference type="NCBI Taxonomy" id="1423731"/>
    <lineage>
        <taxon>Bacteria</taxon>
        <taxon>Bacillati</taxon>
        <taxon>Bacillota</taxon>
        <taxon>Bacilli</taxon>
        <taxon>Lactobacillales</taxon>
        <taxon>Lactobacillaceae</taxon>
        <taxon>Liquorilactobacillus</taxon>
    </lineage>
</organism>
<dbReference type="PATRIC" id="fig|1423731.3.peg.1027"/>
<evidence type="ECO:0000256" key="1">
    <source>
        <dbReference type="SAM" id="Phobius"/>
    </source>
</evidence>
<dbReference type="EMBL" id="AZEF01000019">
    <property type="protein sequence ID" value="KRL01907.1"/>
    <property type="molecule type" value="Genomic_DNA"/>
</dbReference>
<accession>A0A0R1MCJ8</accession>
<dbReference type="AlphaFoldDB" id="A0A0R1MCJ8"/>
<protein>
    <submittedName>
        <fullName evidence="2">Uncharacterized protein</fullName>
    </submittedName>
</protein>
<proteinExistence type="predicted"/>
<keyword evidence="1" id="KW-0472">Membrane</keyword>
<evidence type="ECO:0000313" key="2">
    <source>
        <dbReference type="EMBL" id="KRL01907.1"/>
    </source>
</evidence>
<dbReference type="PROSITE" id="PS51257">
    <property type="entry name" value="PROKAR_LIPOPROTEIN"/>
    <property type="match status" value="1"/>
</dbReference>